<keyword evidence="3" id="KW-1185">Reference proteome</keyword>
<gene>
    <name evidence="2" type="ORF">METSCH_C00390</name>
</gene>
<proteinExistence type="predicted"/>
<accession>A0A4P6XP94</accession>
<evidence type="ECO:0000313" key="3">
    <source>
        <dbReference type="Proteomes" id="UP000292447"/>
    </source>
</evidence>
<name>A0A4P6XP94_9ASCO</name>
<dbReference type="EMBL" id="CP034458">
    <property type="protein sequence ID" value="QBM88076.1"/>
    <property type="molecule type" value="Genomic_DNA"/>
</dbReference>
<dbReference type="Proteomes" id="UP000292447">
    <property type="component" value="Chromosome III"/>
</dbReference>
<evidence type="ECO:0000313" key="2">
    <source>
        <dbReference type="EMBL" id="QBM88076.1"/>
    </source>
</evidence>
<protein>
    <submittedName>
        <fullName evidence="2">Uncharacterized protein</fullName>
    </submittedName>
</protein>
<sequence length="311" mass="33903">MKFENVHPHMHMIDQLLQFTRINIFVPVFPQSRPIDTINEEEAIETEPLTEAVQDSYQNGHAVVQTQPDILTAIEVPDDEPLEHSSYILPPDKCADQIVSDGVPRLTSEDIVERDHDITLTGIAATNLEGRESTQASTNSNIRGCISYPTTKFAPNAREGTATRTSANSDSGLDSSDACPDVVVSTPEADITETDLSATNVEQERMSSPVHKMVADTSHVASLQDTPGSIELDDDHGRNIILAMDVFEDLLIRSDLRVSAESGTNDDDLIPGGTVNYASGAHCDSTVSDDPRDKTGPGWDRLVECIRACLY</sequence>
<feature type="compositionally biased region" description="Polar residues" evidence="1">
    <location>
        <begin position="162"/>
        <end position="174"/>
    </location>
</feature>
<dbReference type="AlphaFoldDB" id="A0A4P6XP94"/>
<evidence type="ECO:0000256" key="1">
    <source>
        <dbReference type="SAM" id="MobiDB-lite"/>
    </source>
</evidence>
<organism evidence="2 3">
    <name type="scientific">Metschnikowia aff. pulcherrima</name>
    <dbReference type="NCBI Taxonomy" id="2163413"/>
    <lineage>
        <taxon>Eukaryota</taxon>
        <taxon>Fungi</taxon>
        <taxon>Dikarya</taxon>
        <taxon>Ascomycota</taxon>
        <taxon>Saccharomycotina</taxon>
        <taxon>Pichiomycetes</taxon>
        <taxon>Metschnikowiaceae</taxon>
        <taxon>Metschnikowia</taxon>
    </lineage>
</organism>
<feature type="region of interest" description="Disordered" evidence="1">
    <location>
        <begin position="156"/>
        <end position="178"/>
    </location>
</feature>
<reference evidence="3" key="1">
    <citation type="submission" date="2019-03" db="EMBL/GenBank/DDBJ databases">
        <title>Snf2 controls pulcherriminic acid biosynthesis and connects pigmentation and antifungal activity of the yeast Metschnikowia pulcherrima.</title>
        <authorList>
            <person name="Gore-Lloyd D."/>
            <person name="Sumann I."/>
            <person name="Brachmann A.O."/>
            <person name="Schneeberger K."/>
            <person name="Ortiz-Merino R.A."/>
            <person name="Moreno-Beltran M."/>
            <person name="Schlaefli M."/>
            <person name="Kirner P."/>
            <person name="Santos Kron A."/>
            <person name="Wolfe K.H."/>
            <person name="Piel J."/>
            <person name="Ahrens C.H."/>
            <person name="Henk D."/>
            <person name="Freimoser F.M."/>
        </authorList>
    </citation>
    <scope>NUCLEOTIDE SEQUENCE [LARGE SCALE GENOMIC DNA]</scope>
    <source>
        <strain evidence="3">APC 1.2</strain>
    </source>
</reference>